<evidence type="ECO:0000256" key="1">
    <source>
        <dbReference type="ARBA" id="ARBA00004123"/>
    </source>
</evidence>
<dbReference type="PANTHER" id="PTHR31845:SF39">
    <property type="entry name" value="TRANSCRIPTION FACTOR PBCR-RELATED"/>
    <property type="match status" value="1"/>
</dbReference>
<name>A0ABR1PQ96_DIAER</name>
<evidence type="ECO:0000256" key="6">
    <source>
        <dbReference type="SAM" id="MobiDB-lite"/>
    </source>
</evidence>
<evidence type="ECO:0008006" key="9">
    <source>
        <dbReference type="Google" id="ProtNLM"/>
    </source>
</evidence>
<organism evidence="7 8">
    <name type="scientific">Diaporthe eres</name>
    <name type="common">Phomopsis oblonga</name>
    <dbReference type="NCBI Taxonomy" id="83184"/>
    <lineage>
        <taxon>Eukaryota</taxon>
        <taxon>Fungi</taxon>
        <taxon>Dikarya</taxon>
        <taxon>Ascomycota</taxon>
        <taxon>Pezizomycotina</taxon>
        <taxon>Sordariomycetes</taxon>
        <taxon>Sordariomycetidae</taxon>
        <taxon>Diaporthales</taxon>
        <taxon>Diaporthaceae</taxon>
        <taxon>Diaporthe</taxon>
        <taxon>Diaporthe eres species complex</taxon>
    </lineage>
</organism>
<dbReference type="EMBL" id="JAKNSF020000001">
    <property type="protein sequence ID" value="KAK7742691.1"/>
    <property type="molecule type" value="Genomic_DNA"/>
</dbReference>
<feature type="compositionally biased region" description="Polar residues" evidence="6">
    <location>
        <begin position="107"/>
        <end position="116"/>
    </location>
</feature>
<feature type="compositionally biased region" description="Low complexity" evidence="6">
    <location>
        <begin position="92"/>
        <end position="106"/>
    </location>
</feature>
<dbReference type="InterPro" id="IPR051089">
    <property type="entry name" value="prtT"/>
</dbReference>
<evidence type="ECO:0000256" key="4">
    <source>
        <dbReference type="ARBA" id="ARBA00023163"/>
    </source>
</evidence>
<protein>
    <recommendedName>
        <fullName evidence="9">Transcription factor domain-containing protein</fullName>
    </recommendedName>
</protein>
<feature type="region of interest" description="Disordered" evidence="6">
    <location>
        <begin position="1"/>
        <end position="56"/>
    </location>
</feature>
<feature type="compositionally biased region" description="Basic residues" evidence="6">
    <location>
        <begin position="10"/>
        <end position="19"/>
    </location>
</feature>
<evidence type="ECO:0000256" key="3">
    <source>
        <dbReference type="ARBA" id="ARBA00023125"/>
    </source>
</evidence>
<feature type="region of interest" description="Disordered" evidence="6">
    <location>
        <begin position="90"/>
        <end position="116"/>
    </location>
</feature>
<keyword evidence="8" id="KW-1185">Reference proteome</keyword>
<evidence type="ECO:0000313" key="7">
    <source>
        <dbReference type="EMBL" id="KAK7742691.1"/>
    </source>
</evidence>
<comment type="subcellular location">
    <subcellularLocation>
        <location evidence="1">Nucleus</location>
    </subcellularLocation>
</comment>
<keyword evidence="5" id="KW-0539">Nucleus</keyword>
<keyword evidence="3" id="KW-0238">DNA-binding</keyword>
<dbReference type="CDD" id="cd12148">
    <property type="entry name" value="fungal_TF_MHR"/>
    <property type="match status" value="1"/>
</dbReference>
<sequence length="654" mass="71598">MPRECIFKTGPRKRRRRDKLRPAATRKTPPPSAPSKTFTIDVPLSAGDDTDMEPSESFDALRDAHGAYLDDLVPEDDIDGDRDADAHLSVQASSSISGAGTFSSSTPSAGSRSVHGLSSIQPQFNLDSATSLLDSFRNGMLPYFPVIALPSDATVPSLAKDKPFVLLAILAAASGGRSMQGHSLYDEEFRKVLGLKFVSGGERSLELLVGLQIYCAWYPFHLRPKQKQASQYIRMAADIVHDLELDQPPDNFDQSNFETDEKFLAGIRAYVACYYLCTSIASIWSKKNSLPFEQWTATCCDILERSTAGQAAGADQSLAWLARFGNISEETSSLTKRKGQRQHEAQHVLLMVKGMEAQLQEWQARIPSDISSKRRSKSKYRVNDADKGTQLTSHLAVVHVAALFTEILLQGYALLKFPYYNPRKQTQPSQDSLADPSRLWSCAKALRTWYDYVSSLPDSEFANFTATDWGHFVGTVILGLRLSFPIPRDCPSWDHAAAREVVALGPFLERFTHVGSGTANLTPASSKSSSSTDVLSASKVVLGVVKSKYDKRLAALEKTALAQPPHPMPDDADAGLRKCPMFDGSLDPFIETWDDTFLDPSSLLNASLMDPAVAGVPGAGSSSDAQPVVYHDLWATMTMGWSQDSFANMDFGGL</sequence>
<reference evidence="7 8" key="1">
    <citation type="submission" date="2024-02" db="EMBL/GenBank/DDBJ databases">
        <title>De novo assembly and annotation of 12 fungi associated with fruit tree decline syndrome in Ontario, Canada.</title>
        <authorList>
            <person name="Sulman M."/>
            <person name="Ellouze W."/>
            <person name="Ilyukhin E."/>
        </authorList>
    </citation>
    <scope>NUCLEOTIDE SEQUENCE [LARGE SCALE GENOMIC DNA]</scope>
    <source>
        <strain evidence="7 8">M169</strain>
    </source>
</reference>
<dbReference type="PANTHER" id="PTHR31845">
    <property type="entry name" value="FINGER DOMAIN PROTEIN, PUTATIVE-RELATED"/>
    <property type="match status" value="1"/>
</dbReference>
<evidence type="ECO:0000256" key="2">
    <source>
        <dbReference type="ARBA" id="ARBA00023015"/>
    </source>
</evidence>
<gene>
    <name evidence="7" type="ORF">SLS63_000256</name>
</gene>
<evidence type="ECO:0000313" key="8">
    <source>
        <dbReference type="Proteomes" id="UP001430848"/>
    </source>
</evidence>
<evidence type="ECO:0000256" key="5">
    <source>
        <dbReference type="ARBA" id="ARBA00023242"/>
    </source>
</evidence>
<accession>A0ABR1PQ96</accession>
<keyword evidence="4" id="KW-0804">Transcription</keyword>
<keyword evidence="2" id="KW-0805">Transcription regulation</keyword>
<proteinExistence type="predicted"/>
<dbReference type="Proteomes" id="UP001430848">
    <property type="component" value="Unassembled WGS sequence"/>
</dbReference>
<comment type="caution">
    <text evidence="7">The sequence shown here is derived from an EMBL/GenBank/DDBJ whole genome shotgun (WGS) entry which is preliminary data.</text>
</comment>